<protein>
    <submittedName>
        <fullName evidence="1">Uncharacterized protein</fullName>
    </submittedName>
</protein>
<dbReference type="Proteomes" id="UP001642464">
    <property type="component" value="Unassembled WGS sequence"/>
</dbReference>
<feature type="non-terminal residue" evidence="1">
    <location>
        <position position="277"/>
    </location>
</feature>
<organism evidence="1 3">
    <name type="scientific">Durusdinium trenchii</name>
    <dbReference type="NCBI Taxonomy" id="1381693"/>
    <lineage>
        <taxon>Eukaryota</taxon>
        <taxon>Sar</taxon>
        <taxon>Alveolata</taxon>
        <taxon>Dinophyceae</taxon>
        <taxon>Suessiales</taxon>
        <taxon>Symbiodiniaceae</taxon>
        <taxon>Durusdinium</taxon>
    </lineage>
</organism>
<dbReference type="EMBL" id="CAXAMM010028498">
    <property type="protein sequence ID" value="CAK9062918.1"/>
    <property type="molecule type" value="Genomic_DNA"/>
</dbReference>
<evidence type="ECO:0000313" key="3">
    <source>
        <dbReference type="Proteomes" id="UP001642464"/>
    </source>
</evidence>
<accession>A0ABP0NKG9</accession>
<name>A0ABP0NKG9_9DINO</name>
<reference evidence="1 3" key="1">
    <citation type="submission" date="2024-02" db="EMBL/GenBank/DDBJ databases">
        <authorList>
            <person name="Chen Y."/>
            <person name="Shah S."/>
            <person name="Dougan E. K."/>
            <person name="Thang M."/>
            <person name="Chan C."/>
        </authorList>
    </citation>
    <scope>NUCLEOTIDE SEQUENCE [LARGE SCALE GENOMIC DNA]</scope>
</reference>
<evidence type="ECO:0000313" key="1">
    <source>
        <dbReference type="EMBL" id="CAK9062915.1"/>
    </source>
</evidence>
<sequence length="277" mass="30989">VPFARKEDMVTESTIQLCLTAKKLLQDEQTFQIVAKSEVWTCRGIESRFVCDALYELQNRDLLGSRPSREFLGGSKNKKQSFVEVLLVRRTLVLYLCNLAPESERDLLLDNLLLTSSGLREENDLVLATPETVRLVELVKRVHHGVGQAKDPLDDWRKALQNKEGPASTEAVVGEPVELGLTQAVLEKKEDTPEPAAVDELASLTHEWRGTIRSMWQMQNNQVKKRPTGPWKVLHEALEGTAAFKFKPTVLSGDTRRAAAPSHLLLLLNFNQAAGVD</sequence>
<comment type="caution">
    <text evidence="1">The sequence shown here is derived from an EMBL/GenBank/DDBJ whole genome shotgun (WGS) entry which is preliminary data.</text>
</comment>
<feature type="non-terminal residue" evidence="1">
    <location>
        <position position="1"/>
    </location>
</feature>
<proteinExistence type="predicted"/>
<keyword evidence="3" id="KW-1185">Reference proteome</keyword>
<evidence type="ECO:0000313" key="2">
    <source>
        <dbReference type="EMBL" id="CAK9062918.1"/>
    </source>
</evidence>
<gene>
    <name evidence="1" type="ORF">SCF082_LOCUS32681</name>
    <name evidence="2" type="ORF">SCF082_LOCUS32682</name>
</gene>
<dbReference type="EMBL" id="CAXAMM010028497">
    <property type="protein sequence ID" value="CAK9062915.1"/>
    <property type="molecule type" value="Genomic_DNA"/>
</dbReference>